<name>A0ABQ4IHQ1_9ACTN</name>
<dbReference type="RefSeq" id="WP_204292071.1">
    <property type="nucleotide sequence ID" value="NZ_BAAAGZ010000021.1"/>
</dbReference>
<evidence type="ECO:0000313" key="2">
    <source>
        <dbReference type="Proteomes" id="UP000647860"/>
    </source>
</evidence>
<organism evidence="1 2">
    <name type="scientific">Micromonospora gifhornensis</name>
    <dbReference type="NCBI Taxonomy" id="84594"/>
    <lineage>
        <taxon>Bacteria</taxon>
        <taxon>Bacillati</taxon>
        <taxon>Actinomycetota</taxon>
        <taxon>Actinomycetes</taxon>
        <taxon>Micromonosporales</taxon>
        <taxon>Micromonosporaceae</taxon>
        <taxon>Micromonospora</taxon>
    </lineage>
</organism>
<protein>
    <submittedName>
        <fullName evidence="1">Uncharacterized protein</fullName>
    </submittedName>
</protein>
<keyword evidence="2" id="KW-1185">Reference proteome</keyword>
<sequence length="321" mass="33932">MNDSGDACPRSPGYRLTMTISAGHSGPPLVQLRAHGRLASPVADDVLVTASVGPSGEVISLWADPASRKALLAGAGLAESCARQPVSARVVVQGASTTTVTTIAALHLPFCKLQPLPDGRIVVVAGRGGKAVVFDADGTPVLQGDVGDGIEHALATPTGQLWIGYFDEGVYGDGSPHGIVRLTAGLEPNWRYPFGVEFGRIDDCYSLNVEGETAWACYYSSFPIVRISDGTVTGWHNKIRGAKALVAHGDTCALFGGYSGERSRVVIGRLADTQHEPVSEGLLVLPGDRPLPDRVQMVGRGPELHVFANTEWYRISLDDLP</sequence>
<gene>
    <name evidence="1" type="ORF">Vgi01_41180</name>
</gene>
<dbReference type="EMBL" id="BOPA01000028">
    <property type="protein sequence ID" value="GIJ17434.1"/>
    <property type="molecule type" value="Genomic_DNA"/>
</dbReference>
<comment type="caution">
    <text evidence="1">The sequence shown here is derived from an EMBL/GenBank/DDBJ whole genome shotgun (WGS) entry which is preliminary data.</text>
</comment>
<dbReference type="SUPFAM" id="SSF63829">
    <property type="entry name" value="Calcium-dependent phosphotriesterase"/>
    <property type="match status" value="1"/>
</dbReference>
<dbReference type="Proteomes" id="UP000647860">
    <property type="component" value="Unassembled WGS sequence"/>
</dbReference>
<proteinExistence type="predicted"/>
<evidence type="ECO:0000313" key="1">
    <source>
        <dbReference type="EMBL" id="GIJ17434.1"/>
    </source>
</evidence>
<reference evidence="1 2" key="1">
    <citation type="submission" date="2021-01" db="EMBL/GenBank/DDBJ databases">
        <title>Whole genome shotgun sequence of Verrucosispora gifhornensis NBRC 16317.</title>
        <authorList>
            <person name="Komaki H."/>
            <person name="Tamura T."/>
        </authorList>
    </citation>
    <scope>NUCLEOTIDE SEQUENCE [LARGE SCALE GENOMIC DNA]</scope>
    <source>
        <strain evidence="1 2">NBRC 16317</strain>
    </source>
</reference>
<accession>A0ABQ4IHQ1</accession>